<gene>
    <name evidence="2" type="ORF">RZS32_007150</name>
</gene>
<dbReference type="EMBL" id="CP146606">
    <property type="protein sequence ID" value="WYK19627.1"/>
    <property type="molecule type" value="Genomic_DNA"/>
</dbReference>
<dbReference type="SUPFAM" id="SSF103025">
    <property type="entry name" value="Folate-binding domain"/>
    <property type="match status" value="1"/>
</dbReference>
<organism evidence="2 3">
    <name type="scientific">Roseovarius rhodophyticola</name>
    <dbReference type="NCBI Taxonomy" id="3080827"/>
    <lineage>
        <taxon>Bacteria</taxon>
        <taxon>Pseudomonadati</taxon>
        <taxon>Pseudomonadota</taxon>
        <taxon>Alphaproteobacteria</taxon>
        <taxon>Rhodobacterales</taxon>
        <taxon>Roseobacteraceae</taxon>
        <taxon>Roseovarius</taxon>
    </lineage>
</organism>
<dbReference type="InterPro" id="IPR006222">
    <property type="entry name" value="GCVT_N"/>
</dbReference>
<dbReference type="RefSeq" id="WP_317056331.1">
    <property type="nucleotide sequence ID" value="NZ_CP146606.1"/>
</dbReference>
<protein>
    <submittedName>
        <fullName evidence="2">Sarcosine oxidase subunit gamma</fullName>
    </submittedName>
</protein>
<dbReference type="Gene3D" id="3.30.70.1520">
    <property type="entry name" value="Heterotetrameric sarcosine oxidase"/>
    <property type="match status" value="1"/>
</dbReference>
<evidence type="ECO:0000313" key="3">
    <source>
        <dbReference type="Proteomes" id="UP001281305"/>
    </source>
</evidence>
<evidence type="ECO:0000259" key="1">
    <source>
        <dbReference type="Pfam" id="PF01571"/>
    </source>
</evidence>
<feature type="domain" description="GCVT N-terminal" evidence="1">
    <location>
        <begin position="74"/>
        <end position="159"/>
    </location>
</feature>
<name>A0ABZ2TJ34_9RHOB</name>
<dbReference type="Pfam" id="PF01571">
    <property type="entry name" value="GCV_T"/>
    <property type="match status" value="1"/>
</dbReference>
<sequence length="189" mass="20250">MAEYTLIAEPPLAGYDETFGDMRLVSPADFALVSIALPLGDEAKALKAIKTGYGVNLPEVGESILSKDGKVRLLRMAQDQAFVMFTHSKPDAAQVVSKKIKDSAYVTDQTDVWTALHLSGPSSRSALERICPIDLDTEAFAEGHVARSVMEHLGVVILRDAADSFVLLSASSSAGSFLHAVETSIRNVT</sequence>
<dbReference type="InterPro" id="IPR027266">
    <property type="entry name" value="TrmE/GcvT-like"/>
</dbReference>
<accession>A0ABZ2TJ34</accession>
<proteinExistence type="predicted"/>
<reference evidence="2 3" key="1">
    <citation type="submission" date="2024-02" db="EMBL/GenBank/DDBJ databases">
        <title>Roseovarius strain W115 nov., isolated from a marine algae.</title>
        <authorList>
            <person name="Lee M.W."/>
            <person name="Lee J.K."/>
            <person name="Kim J.M."/>
            <person name="Choi D.G."/>
            <person name="Baek J.H."/>
            <person name="Bayburt H."/>
            <person name="Jung J.J."/>
            <person name="Han D.M."/>
            <person name="Jeon C.O."/>
        </authorList>
    </citation>
    <scope>NUCLEOTIDE SEQUENCE [LARGE SCALE GENOMIC DNA]</scope>
    <source>
        <strain evidence="2 3">W115</strain>
    </source>
</reference>
<dbReference type="Proteomes" id="UP001281305">
    <property type="component" value="Chromosome"/>
</dbReference>
<evidence type="ECO:0000313" key="2">
    <source>
        <dbReference type="EMBL" id="WYK19627.1"/>
    </source>
</evidence>
<dbReference type="Gene3D" id="3.30.1360.120">
    <property type="entry name" value="Probable tRNA modification gtpase trme, domain 1"/>
    <property type="match status" value="1"/>
</dbReference>
<keyword evidence="3" id="KW-1185">Reference proteome</keyword>